<proteinExistence type="predicted"/>
<reference evidence="1" key="1">
    <citation type="submission" date="2020-04" db="EMBL/GenBank/DDBJ databases">
        <authorList>
            <person name="Chiriac C."/>
            <person name="Salcher M."/>
            <person name="Ghai R."/>
            <person name="Kavagutti S V."/>
        </authorList>
    </citation>
    <scope>NUCLEOTIDE SEQUENCE</scope>
</reference>
<evidence type="ECO:0000313" key="1">
    <source>
        <dbReference type="EMBL" id="CAB4125414.1"/>
    </source>
</evidence>
<sequence length="73" mass="8706">MEWNESLILTRLSDIKQKDAWMFPELVKLSKFIVTLHLLGIYKKPLYLNTLGPALWNYTTNYYMGRIPYKPIL</sequence>
<accession>A0A6J5KSI4</accession>
<name>A0A6J5KSI4_9CAUD</name>
<organism evidence="1">
    <name type="scientific">uncultured Caudovirales phage</name>
    <dbReference type="NCBI Taxonomy" id="2100421"/>
    <lineage>
        <taxon>Viruses</taxon>
        <taxon>Duplodnaviria</taxon>
        <taxon>Heunggongvirae</taxon>
        <taxon>Uroviricota</taxon>
        <taxon>Caudoviricetes</taxon>
        <taxon>Peduoviridae</taxon>
        <taxon>Maltschvirus</taxon>
        <taxon>Maltschvirus maltsch</taxon>
    </lineage>
</organism>
<gene>
    <name evidence="1" type="ORF">UFOVP53_132</name>
</gene>
<dbReference type="EMBL" id="LR796189">
    <property type="protein sequence ID" value="CAB4125414.1"/>
    <property type="molecule type" value="Genomic_DNA"/>
</dbReference>
<protein>
    <submittedName>
        <fullName evidence="1">Uncharacterized protein</fullName>
    </submittedName>
</protein>